<proteinExistence type="predicted"/>
<dbReference type="InterPro" id="IPR036910">
    <property type="entry name" value="HMG_box_dom_sf"/>
</dbReference>
<keyword evidence="9" id="KW-0238">DNA-binding</keyword>
<feature type="transmembrane region" description="Helical" evidence="11">
    <location>
        <begin position="132"/>
        <end position="155"/>
    </location>
</feature>
<dbReference type="GO" id="GO:0043005">
    <property type="term" value="C:neuron projection"/>
    <property type="evidence" value="ECO:0007669"/>
    <property type="project" value="TreeGrafter"/>
</dbReference>
<keyword evidence="9" id="KW-0539">Nucleus</keyword>
<dbReference type="GO" id="GO:0003677">
    <property type="term" value="F:DNA binding"/>
    <property type="evidence" value="ECO:0007669"/>
    <property type="project" value="UniProtKB-UniRule"/>
</dbReference>
<sequence length="579" mass="65575">MMNETSKPEEKLPAAFIVTFNIIAAITIIINGVHLSVVWNQPTLQKAKYYNYKLFLIILAAMDLLLGVVRLMLSNGTMQHLLAEHSAFCAATAVYIHTTYASMASVIVMVSIDRAYCLKQSVTYQSREFVKWYPKIIVLVIASYTILYSSIGIAFHKTGFSVKDVGPCNFGSNDIPLLGLPTNLAMLFCWIVMVAVYIYTLVLLRIHVAKSKTIKKNRHTSEVTKTIGAVLWASGIVSVELEIFALIMLELNSLANPLLYGLANSTYRNLIYQKISYWRCRSPARVSPLPTLTTNYVDDPAPTSKYDGQHDDMQDADVYDDELEDGDYYVDDEHLELGEECVPEKSDNPSTYESNLKMDKPNIKSVQAVTAAAEIAVPHEAELHEADQQTGGGNSEACFSADMSSMSYNTVPEEPFPDISVGTSAEFNAATDVEDEEMESDEESDGINEDEPPEAHQEASCRRAEVWRDMSAHKKLEFQKEAKLKQDEYLNKMREYQSKKHQERSAKPKTAYQIFMSDYLNKEYEKRKNLKTQSRLTKQDLFMRGVRKWNRMTKNQKVIYEAQSRITKNTQVEVNTSQV</sequence>
<dbReference type="AlphaFoldDB" id="A0A7J7J613"/>
<feature type="compositionally biased region" description="Acidic residues" evidence="10">
    <location>
        <begin position="432"/>
        <end position="452"/>
    </location>
</feature>
<feature type="compositionally biased region" description="Basic and acidic residues" evidence="10">
    <location>
        <begin position="453"/>
        <end position="462"/>
    </location>
</feature>
<evidence type="ECO:0000256" key="8">
    <source>
        <dbReference type="ARBA" id="ARBA00023224"/>
    </source>
</evidence>
<accession>A0A7J7J613</accession>
<feature type="transmembrane region" description="Helical" evidence="11">
    <location>
        <begin position="12"/>
        <end position="33"/>
    </location>
</feature>
<feature type="domain" description="G-protein coupled receptors family 1 profile" evidence="13">
    <location>
        <begin position="30"/>
        <end position="231"/>
    </location>
</feature>
<dbReference type="PROSITE" id="PS50118">
    <property type="entry name" value="HMG_BOX_2"/>
    <property type="match status" value="1"/>
</dbReference>
<evidence type="ECO:0000256" key="5">
    <source>
        <dbReference type="ARBA" id="ARBA00023040"/>
    </source>
</evidence>
<keyword evidence="5" id="KW-0297">G-protein coupled receptor</keyword>
<evidence type="ECO:0000256" key="7">
    <source>
        <dbReference type="ARBA" id="ARBA00023170"/>
    </source>
</evidence>
<feature type="DNA-binding region" description="HMG box" evidence="9">
    <location>
        <begin position="440"/>
        <end position="497"/>
    </location>
</feature>
<dbReference type="CDD" id="cd00637">
    <property type="entry name" value="7tm_classA_rhodopsin-like"/>
    <property type="match status" value="1"/>
</dbReference>
<name>A0A7J7J613_BUGNE</name>
<keyword evidence="8" id="KW-0807">Transducer</keyword>
<dbReference type="GO" id="GO:0004930">
    <property type="term" value="F:G protein-coupled receptor activity"/>
    <property type="evidence" value="ECO:0007669"/>
    <property type="project" value="UniProtKB-KW"/>
</dbReference>
<dbReference type="InterPro" id="IPR009071">
    <property type="entry name" value="HMG_box_dom"/>
</dbReference>
<feature type="transmembrane region" description="Helical" evidence="11">
    <location>
        <begin position="227"/>
        <end position="249"/>
    </location>
</feature>
<dbReference type="GO" id="GO:0005634">
    <property type="term" value="C:nucleus"/>
    <property type="evidence" value="ECO:0007669"/>
    <property type="project" value="UniProtKB-UniRule"/>
</dbReference>
<comment type="caution">
    <text evidence="14">The sequence shown here is derived from an EMBL/GenBank/DDBJ whole genome shotgun (WGS) entry which is preliminary data.</text>
</comment>
<feature type="transmembrane region" description="Helical" evidence="11">
    <location>
        <begin position="184"/>
        <end position="206"/>
    </location>
</feature>
<evidence type="ECO:0000256" key="2">
    <source>
        <dbReference type="ARBA" id="ARBA00022475"/>
    </source>
</evidence>
<evidence type="ECO:0000256" key="3">
    <source>
        <dbReference type="ARBA" id="ARBA00022692"/>
    </source>
</evidence>
<keyword evidence="3 11" id="KW-0812">Transmembrane</keyword>
<organism evidence="14 15">
    <name type="scientific">Bugula neritina</name>
    <name type="common">Brown bryozoan</name>
    <name type="synonym">Sertularia neritina</name>
    <dbReference type="NCBI Taxonomy" id="10212"/>
    <lineage>
        <taxon>Eukaryota</taxon>
        <taxon>Metazoa</taxon>
        <taxon>Spiralia</taxon>
        <taxon>Lophotrochozoa</taxon>
        <taxon>Bryozoa</taxon>
        <taxon>Gymnolaemata</taxon>
        <taxon>Cheilostomatida</taxon>
        <taxon>Flustrina</taxon>
        <taxon>Buguloidea</taxon>
        <taxon>Bugulidae</taxon>
        <taxon>Bugula</taxon>
    </lineage>
</organism>
<dbReference type="PROSITE" id="PS50262">
    <property type="entry name" value="G_PROTEIN_RECEP_F1_2"/>
    <property type="match status" value="1"/>
</dbReference>
<keyword evidence="4 11" id="KW-1133">Transmembrane helix</keyword>
<feature type="transmembrane region" description="Helical" evidence="11">
    <location>
        <begin position="54"/>
        <end position="73"/>
    </location>
</feature>
<evidence type="ECO:0000256" key="1">
    <source>
        <dbReference type="ARBA" id="ARBA00004651"/>
    </source>
</evidence>
<dbReference type="Gene3D" id="1.20.1070.10">
    <property type="entry name" value="Rhodopsin 7-helix transmembrane proteins"/>
    <property type="match status" value="1"/>
</dbReference>
<keyword evidence="2" id="KW-1003">Cell membrane</keyword>
<evidence type="ECO:0000313" key="15">
    <source>
        <dbReference type="Proteomes" id="UP000593567"/>
    </source>
</evidence>
<feature type="transmembrane region" description="Helical" evidence="11">
    <location>
        <begin position="85"/>
        <end position="112"/>
    </location>
</feature>
<evidence type="ECO:0000256" key="9">
    <source>
        <dbReference type="PROSITE-ProRule" id="PRU00267"/>
    </source>
</evidence>
<keyword evidence="15" id="KW-1185">Reference proteome</keyword>
<feature type="region of interest" description="Disordered" evidence="10">
    <location>
        <begin position="432"/>
        <end position="462"/>
    </location>
</feature>
<keyword evidence="6 11" id="KW-0472">Membrane</keyword>
<evidence type="ECO:0000256" key="4">
    <source>
        <dbReference type="ARBA" id="ARBA00022989"/>
    </source>
</evidence>
<evidence type="ECO:0008006" key="16">
    <source>
        <dbReference type="Google" id="ProtNLM"/>
    </source>
</evidence>
<dbReference type="SUPFAM" id="SSF47095">
    <property type="entry name" value="HMG-box"/>
    <property type="match status" value="2"/>
</dbReference>
<evidence type="ECO:0000256" key="6">
    <source>
        <dbReference type="ARBA" id="ARBA00023136"/>
    </source>
</evidence>
<feature type="domain" description="HMG box" evidence="12">
    <location>
        <begin position="440"/>
        <end position="497"/>
    </location>
</feature>
<gene>
    <name evidence="14" type="ORF">EB796_020536</name>
</gene>
<dbReference type="SUPFAM" id="SSF81321">
    <property type="entry name" value="Family A G protein-coupled receptor-like"/>
    <property type="match status" value="1"/>
</dbReference>
<dbReference type="EMBL" id="VXIV02003111">
    <property type="protein sequence ID" value="KAF6021154.1"/>
    <property type="molecule type" value="Genomic_DNA"/>
</dbReference>
<dbReference type="GO" id="GO:0005886">
    <property type="term" value="C:plasma membrane"/>
    <property type="evidence" value="ECO:0007669"/>
    <property type="project" value="UniProtKB-SubCell"/>
</dbReference>
<dbReference type="PANTHER" id="PTHR24229:SF40">
    <property type="entry name" value="ALLATOSTATIN C RECEPTOR 1-RELATED"/>
    <property type="match status" value="1"/>
</dbReference>
<dbReference type="InterPro" id="IPR017452">
    <property type="entry name" value="GPCR_Rhodpsn_7TM"/>
</dbReference>
<evidence type="ECO:0000256" key="10">
    <source>
        <dbReference type="SAM" id="MobiDB-lite"/>
    </source>
</evidence>
<dbReference type="PANTHER" id="PTHR24229">
    <property type="entry name" value="NEUROPEPTIDES RECEPTOR"/>
    <property type="match status" value="1"/>
</dbReference>
<evidence type="ECO:0000259" key="13">
    <source>
        <dbReference type="PROSITE" id="PS50262"/>
    </source>
</evidence>
<evidence type="ECO:0000259" key="12">
    <source>
        <dbReference type="PROSITE" id="PS50118"/>
    </source>
</evidence>
<dbReference type="GO" id="GO:0042277">
    <property type="term" value="F:peptide binding"/>
    <property type="evidence" value="ECO:0007669"/>
    <property type="project" value="TreeGrafter"/>
</dbReference>
<reference evidence="14" key="1">
    <citation type="submission" date="2020-06" db="EMBL/GenBank/DDBJ databases">
        <title>Draft genome of Bugula neritina, a colonial animal packing powerful symbionts and potential medicines.</title>
        <authorList>
            <person name="Rayko M."/>
        </authorList>
    </citation>
    <scope>NUCLEOTIDE SEQUENCE [LARGE SCALE GENOMIC DNA]</scope>
    <source>
        <strain evidence="14">Kwan_BN1</strain>
    </source>
</reference>
<keyword evidence="7" id="KW-0675">Receptor</keyword>
<dbReference type="Gene3D" id="1.10.30.10">
    <property type="entry name" value="High mobility group box domain"/>
    <property type="match status" value="1"/>
</dbReference>
<evidence type="ECO:0000256" key="11">
    <source>
        <dbReference type="SAM" id="Phobius"/>
    </source>
</evidence>
<comment type="subcellular location">
    <subcellularLocation>
        <location evidence="1">Cell membrane</location>
        <topology evidence="1">Multi-pass membrane protein</topology>
    </subcellularLocation>
</comment>
<evidence type="ECO:0000313" key="14">
    <source>
        <dbReference type="EMBL" id="KAF6021154.1"/>
    </source>
</evidence>
<protein>
    <recommendedName>
        <fullName evidence="16">G-protein coupled receptors family 1 profile domain-containing protein</fullName>
    </recommendedName>
</protein>
<dbReference type="Proteomes" id="UP000593567">
    <property type="component" value="Unassembled WGS sequence"/>
</dbReference>